<sequence>MIANRRALHKRPEEGWTEFETTWFVTKRLRELGLQVLLGTKVINPEAVMGRDPKLVEAAIERALAAGVPQRFIDETEGYTGCVAVLETGRPGPVTAIRCDMDCVLVTESDSPDHPPARDGFASERPGFMHACGHDAHTAVGLEVARWALEHKDELTGTVKFLFQPAEEGVRGGAAMTASGVVDDVDWLLGAHVGTHCRLGEVGLCHGGFLASTKLDLHFRGRPSHAGSDPEKGRSALMAACAAAMMMQGIPRSGEGMTRVAIGRLNAGEGRNVTPVHADMQLEVRGETPAVNEYMVKSVERIVEGVQACYEVEAKLERAGEATTLPVCEDLIDIVREVAQKVPGVKRVLDVSKPSGSEDCTMLMHRVIEKGGRAAYVLYGANQNGHHRADFDIQDEESLPVGFGLFCGFIERMNGVKAG</sequence>
<dbReference type="SUPFAM" id="SSF55031">
    <property type="entry name" value="Bacterial exopeptidase dimerisation domain"/>
    <property type="match status" value="1"/>
</dbReference>
<keyword evidence="4" id="KW-1185">Reference proteome</keyword>
<protein>
    <submittedName>
        <fullName evidence="3">Amidohydrolase</fullName>
    </submittedName>
</protein>
<dbReference type="NCBIfam" id="TIGR01891">
    <property type="entry name" value="amidohydrolases"/>
    <property type="match status" value="1"/>
</dbReference>
<feature type="domain" description="Peptidase M20 dimerisation" evidence="2">
    <location>
        <begin position="215"/>
        <end position="304"/>
    </location>
</feature>
<comment type="caution">
    <text evidence="3">The sequence shown here is derived from an EMBL/GenBank/DDBJ whole genome shotgun (WGS) entry which is preliminary data.</text>
</comment>
<dbReference type="PANTHER" id="PTHR30575:SF3">
    <property type="entry name" value="PEPTIDASE M20 DIMERISATION DOMAIN-CONTAINING PROTEIN"/>
    <property type="match status" value="1"/>
</dbReference>
<dbReference type="Pfam" id="PF07687">
    <property type="entry name" value="M20_dimer"/>
    <property type="match status" value="1"/>
</dbReference>
<gene>
    <name evidence="3" type="ORF">H6A60_08370</name>
</gene>
<dbReference type="Pfam" id="PF01546">
    <property type="entry name" value="Peptidase_M20"/>
    <property type="match status" value="1"/>
</dbReference>
<proteinExistence type="predicted"/>
<dbReference type="SUPFAM" id="SSF53187">
    <property type="entry name" value="Zn-dependent exopeptidases"/>
    <property type="match status" value="1"/>
</dbReference>
<keyword evidence="1" id="KW-0378">Hydrolase</keyword>
<dbReference type="PIRSF" id="PIRSF005962">
    <property type="entry name" value="Pept_M20D_amidohydro"/>
    <property type="match status" value="1"/>
</dbReference>
<dbReference type="EMBL" id="JACJJC010000012">
    <property type="protein sequence ID" value="MBM6704494.1"/>
    <property type="molecule type" value="Genomic_DNA"/>
</dbReference>
<dbReference type="InterPro" id="IPR052030">
    <property type="entry name" value="Peptidase_M20/M20A_hydrolases"/>
</dbReference>
<dbReference type="InterPro" id="IPR011650">
    <property type="entry name" value="Peptidase_M20_dimer"/>
</dbReference>
<evidence type="ECO:0000256" key="1">
    <source>
        <dbReference type="ARBA" id="ARBA00022801"/>
    </source>
</evidence>
<evidence type="ECO:0000313" key="3">
    <source>
        <dbReference type="EMBL" id="MBM6704494.1"/>
    </source>
</evidence>
<accession>A0ABS2DT64</accession>
<dbReference type="InterPro" id="IPR036264">
    <property type="entry name" value="Bact_exopeptidase_dim_dom"/>
</dbReference>
<dbReference type="Gene3D" id="3.40.630.10">
    <property type="entry name" value="Zn peptidases"/>
    <property type="match status" value="2"/>
</dbReference>
<evidence type="ECO:0000259" key="2">
    <source>
        <dbReference type="Pfam" id="PF07687"/>
    </source>
</evidence>
<evidence type="ECO:0000313" key="4">
    <source>
        <dbReference type="Proteomes" id="UP000715095"/>
    </source>
</evidence>
<organism evidence="3 4">
    <name type="scientific">Sutterella massiliensis</name>
    <dbReference type="NCBI Taxonomy" id="1816689"/>
    <lineage>
        <taxon>Bacteria</taxon>
        <taxon>Pseudomonadati</taxon>
        <taxon>Pseudomonadota</taxon>
        <taxon>Betaproteobacteria</taxon>
        <taxon>Burkholderiales</taxon>
        <taxon>Sutterellaceae</taxon>
        <taxon>Sutterella</taxon>
    </lineage>
</organism>
<dbReference type="PANTHER" id="PTHR30575">
    <property type="entry name" value="PEPTIDASE M20"/>
    <property type="match status" value="1"/>
</dbReference>
<dbReference type="InterPro" id="IPR017439">
    <property type="entry name" value="Amidohydrolase"/>
</dbReference>
<dbReference type="Proteomes" id="UP000715095">
    <property type="component" value="Unassembled WGS sequence"/>
</dbReference>
<dbReference type="InterPro" id="IPR002933">
    <property type="entry name" value="Peptidase_M20"/>
</dbReference>
<name>A0ABS2DT64_9BURK</name>
<reference evidence="3 4" key="1">
    <citation type="journal article" date="2021" name="Sci. Rep.">
        <title>The distribution of antibiotic resistance genes in chicken gut microbiota commensals.</title>
        <authorList>
            <person name="Juricova H."/>
            <person name="Matiasovicova J."/>
            <person name="Kubasova T."/>
            <person name="Cejkova D."/>
            <person name="Rychlik I."/>
        </authorList>
    </citation>
    <scope>NUCLEOTIDE SEQUENCE [LARGE SCALE GENOMIC DNA]</scope>
    <source>
        <strain evidence="3 4">An829</strain>
    </source>
</reference>